<comment type="caution">
    <text evidence="1">The sequence shown here is derived from an EMBL/GenBank/DDBJ whole genome shotgun (WGS) entry which is preliminary data.</text>
</comment>
<proteinExistence type="predicted"/>
<keyword evidence="2" id="KW-1185">Reference proteome</keyword>
<dbReference type="EMBL" id="JBHLUD010000002">
    <property type="protein sequence ID" value="MFC0541873.1"/>
    <property type="molecule type" value="Genomic_DNA"/>
</dbReference>
<reference evidence="1 2" key="1">
    <citation type="submission" date="2024-09" db="EMBL/GenBank/DDBJ databases">
        <authorList>
            <person name="Sun Q."/>
            <person name="Mori K."/>
        </authorList>
    </citation>
    <scope>NUCLEOTIDE SEQUENCE [LARGE SCALE GENOMIC DNA]</scope>
    <source>
        <strain evidence="1 2">TBRC 1432</strain>
    </source>
</reference>
<accession>A0ABV6MNJ0</accession>
<evidence type="ECO:0000313" key="1">
    <source>
        <dbReference type="EMBL" id="MFC0541873.1"/>
    </source>
</evidence>
<organism evidence="1 2">
    <name type="scientific">Kutzneria chonburiensis</name>
    <dbReference type="NCBI Taxonomy" id="1483604"/>
    <lineage>
        <taxon>Bacteria</taxon>
        <taxon>Bacillati</taxon>
        <taxon>Actinomycetota</taxon>
        <taxon>Actinomycetes</taxon>
        <taxon>Pseudonocardiales</taxon>
        <taxon>Pseudonocardiaceae</taxon>
        <taxon>Kutzneria</taxon>
    </lineage>
</organism>
<dbReference type="Proteomes" id="UP001589810">
    <property type="component" value="Unassembled WGS sequence"/>
</dbReference>
<gene>
    <name evidence="1" type="ORF">ACFFH7_10300</name>
</gene>
<protein>
    <submittedName>
        <fullName evidence="1">Uncharacterized protein</fullName>
    </submittedName>
</protein>
<dbReference type="RefSeq" id="WP_273942092.1">
    <property type="nucleotide sequence ID" value="NZ_CP097263.1"/>
</dbReference>
<name>A0ABV6MNJ0_9PSEU</name>
<evidence type="ECO:0000313" key="2">
    <source>
        <dbReference type="Proteomes" id="UP001589810"/>
    </source>
</evidence>
<sequence length="69" mass="7605">MSQFVAALRGQVEDVQRALRAAREAGHPYEAGLHAGRLADLVDLARHQGVDVQHWVDPEVLAHLAEEAR</sequence>